<dbReference type="OrthoDB" id="434619at2759"/>
<dbReference type="GO" id="GO:0005739">
    <property type="term" value="C:mitochondrion"/>
    <property type="evidence" value="ECO:0007669"/>
    <property type="project" value="UniProtKB-SubCell"/>
</dbReference>
<accession>A0A0G4E980</accession>
<gene>
    <name evidence="6" type="ORF">Vbra_19981</name>
</gene>
<dbReference type="AlphaFoldDB" id="A0A0G4E980"/>
<keyword evidence="7" id="KW-1185">Reference proteome</keyword>
<dbReference type="FunCoup" id="A0A0G4E980">
    <property type="interactions" value="556"/>
</dbReference>
<dbReference type="PANTHER" id="PTHR43327">
    <property type="entry name" value="STOMATIN-LIKE PROTEIN 2, MITOCHONDRIAL"/>
    <property type="match status" value="1"/>
</dbReference>
<dbReference type="InterPro" id="IPR001972">
    <property type="entry name" value="Stomatin_HflK_fam"/>
</dbReference>
<dbReference type="FunFam" id="3.30.479.30:FF:000008">
    <property type="entry name" value="Stomatin-like protein 2, mitochondrial"/>
    <property type="match status" value="1"/>
</dbReference>
<evidence type="ECO:0000313" key="7">
    <source>
        <dbReference type="Proteomes" id="UP000041254"/>
    </source>
</evidence>
<evidence type="ECO:0000313" key="6">
    <source>
        <dbReference type="EMBL" id="CEL91778.1"/>
    </source>
</evidence>
<feature type="region of interest" description="Disordered" evidence="4">
    <location>
        <begin position="301"/>
        <end position="350"/>
    </location>
</feature>
<organism evidence="6 7">
    <name type="scientific">Vitrella brassicaformis (strain CCMP3155)</name>
    <dbReference type="NCBI Taxonomy" id="1169540"/>
    <lineage>
        <taxon>Eukaryota</taxon>
        <taxon>Sar</taxon>
        <taxon>Alveolata</taxon>
        <taxon>Colpodellida</taxon>
        <taxon>Vitrellaceae</taxon>
        <taxon>Vitrella</taxon>
    </lineage>
</organism>
<comment type="subcellular location">
    <subcellularLocation>
        <location evidence="1">Mitochondrion</location>
    </subcellularLocation>
</comment>
<dbReference type="InterPro" id="IPR036013">
    <property type="entry name" value="Band_7/SPFH_dom_sf"/>
</dbReference>
<dbReference type="SMART" id="SM00244">
    <property type="entry name" value="PHB"/>
    <property type="match status" value="1"/>
</dbReference>
<dbReference type="CDD" id="cd08829">
    <property type="entry name" value="SPFH_paraslipin"/>
    <property type="match status" value="1"/>
</dbReference>
<dbReference type="STRING" id="1169540.A0A0G4E980"/>
<dbReference type="EMBL" id="CDMY01000022">
    <property type="protein sequence ID" value="CEL91778.1"/>
    <property type="molecule type" value="Genomic_DNA"/>
</dbReference>
<sequence>MGLIPFRLGRSFASSVQRSQRIDVHHFGFVLVPQQTAWVVERFGKFKTVLEPGLHFLIPLVDKISYIHNLKEEAIPIPNQTAITKDNVTIQIDGVLYVRIVNAYEASYGVESPIYALTQLAQTTMRSELGKLTLDKTFQERDSLNLGIVQAINDAASSWGIKCMRYEIRDIVPPKSVRHAMEMEAEAERRKRAEILQSEGERESEINIATGRSRSVILQAEGEGEAIRQRATATADGINQLSKAILQSGGRDAVALRIAEQYVAAFSRIAKEGSTMIIPANASDPASMVAQAMGIYKTISHAGQPTSVPPPSSAPGPPAAGGDEHGSVVDSLAPQSTSSSLEGVGERHSD</sequence>
<dbReference type="PhylomeDB" id="A0A0G4E980"/>
<feature type="domain" description="Band 7" evidence="5">
    <location>
        <begin position="27"/>
        <end position="185"/>
    </location>
</feature>
<dbReference type="PANTHER" id="PTHR43327:SF10">
    <property type="entry name" value="STOMATIN-LIKE PROTEIN 2, MITOCHONDRIAL"/>
    <property type="match status" value="1"/>
</dbReference>
<protein>
    <recommendedName>
        <fullName evidence="5">Band 7 domain-containing protein</fullName>
    </recommendedName>
</protein>
<dbReference type="Pfam" id="PF16200">
    <property type="entry name" value="Band_7_C"/>
    <property type="match status" value="1"/>
</dbReference>
<dbReference type="InterPro" id="IPR032435">
    <property type="entry name" value="STML2-like_C"/>
</dbReference>
<dbReference type="VEuPathDB" id="CryptoDB:Vbra_19981"/>
<comment type="similarity">
    <text evidence="2">Belongs to the band 7/mec-2 family.</text>
</comment>
<dbReference type="SUPFAM" id="SSF117892">
    <property type="entry name" value="Band 7/SPFH domain"/>
    <property type="match status" value="1"/>
</dbReference>
<keyword evidence="3" id="KW-0496">Mitochondrion</keyword>
<name>A0A0G4E980_VITBC</name>
<dbReference type="GO" id="GO:0016020">
    <property type="term" value="C:membrane"/>
    <property type="evidence" value="ECO:0007669"/>
    <property type="project" value="InterPro"/>
</dbReference>
<evidence type="ECO:0000259" key="5">
    <source>
        <dbReference type="SMART" id="SM00244"/>
    </source>
</evidence>
<evidence type="ECO:0000256" key="4">
    <source>
        <dbReference type="SAM" id="MobiDB-lite"/>
    </source>
</evidence>
<evidence type="ECO:0000256" key="2">
    <source>
        <dbReference type="ARBA" id="ARBA00008164"/>
    </source>
</evidence>
<dbReference type="InParanoid" id="A0A0G4E980"/>
<dbReference type="InterPro" id="IPR001107">
    <property type="entry name" value="Band_7"/>
</dbReference>
<dbReference type="Gene3D" id="3.30.479.30">
    <property type="entry name" value="Band 7 domain"/>
    <property type="match status" value="1"/>
</dbReference>
<dbReference type="PRINTS" id="PR00721">
    <property type="entry name" value="STOMATIN"/>
</dbReference>
<dbReference type="Proteomes" id="UP000041254">
    <property type="component" value="Unassembled WGS sequence"/>
</dbReference>
<dbReference type="OMA" id="YLQMLPK"/>
<reference evidence="6 7" key="1">
    <citation type="submission" date="2014-11" db="EMBL/GenBank/DDBJ databases">
        <authorList>
            <person name="Zhu J."/>
            <person name="Qi W."/>
            <person name="Song R."/>
        </authorList>
    </citation>
    <scope>NUCLEOTIDE SEQUENCE [LARGE SCALE GENOMIC DNA]</scope>
</reference>
<dbReference type="Pfam" id="PF01145">
    <property type="entry name" value="Band_7"/>
    <property type="match status" value="1"/>
</dbReference>
<proteinExistence type="inferred from homology"/>
<feature type="compositionally biased region" description="Pro residues" evidence="4">
    <location>
        <begin position="307"/>
        <end position="318"/>
    </location>
</feature>
<dbReference type="GO" id="GO:0007005">
    <property type="term" value="P:mitochondrion organization"/>
    <property type="evidence" value="ECO:0007669"/>
    <property type="project" value="TreeGrafter"/>
</dbReference>
<dbReference type="InterPro" id="IPR050710">
    <property type="entry name" value="Band7/mec-2_domain"/>
</dbReference>
<evidence type="ECO:0000256" key="3">
    <source>
        <dbReference type="ARBA" id="ARBA00023128"/>
    </source>
</evidence>
<evidence type="ECO:0000256" key="1">
    <source>
        <dbReference type="ARBA" id="ARBA00004173"/>
    </source>
</evidence>